<protein>
    <submittedName>
        <fullName evidence="2">Uncharacterized protein</fullName>
    </submittedName>
</protein>
<keyword evidence="3" id="KW-1185">Reference proteome</keyword>
<evidence type="ECO:0000313" key="1">
    <source>
        <dbReference type="EMBL" id="GAN61897.1"/>
    </source>
</evidence>
<dbReference type="EMBL" id="BJXQ01000032">
    <property type="protein sequence ID" value="GEN04838.1"/>
    <property type="molecule type" value="Genomic_DNA"/>
</dbReference>
<proteinExistence type="predicted"/>
<evidence type="ECO:0000313" key="2">
    <source>
        <dbReference type="EMBL" id="GEN04838.1"/>
    </source>
</evidence>
<accession>A0A6N3T9L1</accession>
<gene>
    <name evidence="1" type="ORF">Abin_003_014</name>
    <name evidence="2" type="ORF">AIN02nite_28630</name>
</gene>
<name>A0A6N3T9L1_9PROT</name>
<organism evidence="2 4">
    <name type="scientific">Acetobacter indonesiensis</name>
    <dbReference type="NCBI Taxonomy" id="104101"/>
    <lineage>
        <taxon>Bacteria</taxon>
        <taxon>Pseudomonadati</taxon>
        <taxon>Pseudomonadota</taxon>
        <taxon>Alphaproteobacteria</taxon>
        <taxon>Acetobacterales</taxon>
        <taxon>Acetobacteraceae</taxon>
        <taxon>Acetobacter</taxon>
    </lineage>
</organism>
<dbReference type="AlphaFoldDB" id="A0A6N3T9L1"/>
<reference evidence="1 3" key="1">
    <citation type="submission" date="2012-11" db="EMBL/GenBank/DDBJ databases">
        <title>Whole genome sequence of Acetobacter indonesiensis 5H-1.</title>
        <authorList>
            <person name="Azuma Y."/>
            <person name="Higashiura N."/>
            <person name="Hirakawa H."/>
            <person name="Matsushita K."/>
        </authorList>
    </citation>
    <scope>NUCLEOTIDE SEQUENCE [LARGE SCALE GENOMIC DNA]</scope>
    <source>
        <strain evidence="1 3">5H-1</strain>
    </source>
</reference>
<evidence type="ECO:0000313" key="3">
    <source>
        <dbReference type="Proteomes" id="UP000032673"/>
    </source>
</evidence>
<sequence>MKHQEKETPKLVMLRASERTLLDRDEACKVLGIEPRASGASADRRDQ</sequence>
<dbReference type="EMBL" id="BAMW01000003">
    <property type="protein sequence ID" value="GAN61897.1"/>
    <property type="molecule type" value="Genomic_DNA"/>
</dbReference>
<dbReference type="Proteomes" id="UP000321104">
    <property type="component" value="Unassembled WGS sequence"/>
</dbReference>
<comment type="caution">
    <text evidence="2">The sequence shown here is derived from an EMBL/GenBank/DDBJ whole genome shotgun (WGS) entry which is preliminary data.</text>
</comment>
<reference evidence="2 4" key="2">
    <citation type="submission" date="2019-07" db="EMBL/GenBank/DDBJ databases">
        <title>Whole genome shotgun sequence of Acetobacter indonesiensis NBRC 16471.</title>
        <authorList>
            <person name="Hosoyama A."/>
            <person name="Uohara A."/>
            <person name="Ohji S."/>
            <person name="Ichikawa N."/>
        </authorList>
    </citation>
    <scope>NUCLEOTIDE SEQUENCE [LARGE SCALE GENOMIC DNA]</scope>
    <source>
        <strain evidence="2 4">NBRC 16471</strain>
    </source>
</reference>
<evidence type="ECO:0000313" key="4">
    <source>
        <dbReference type="Proteomes" id="UP000321104"/>
    </source>
</evidence>
<dbReference type="Proteomes" id="UP000032673">
    <property type="component" value="Unassembled WGS sequence"/>
</dbReference>